<feature type="region of interest" description="Disordered" evidence="1">
    <location>
        <begin position="446"/>
        <end position="482"/>
    </location>
</feature>
<dbReference type="AlphaFoldDB" id="A0AAF5PY09"/>
<proteinExistence type="predicted"/>
<feature type="region of interest" description="Disordered" evidence="1">
    <location>
        <begin position="229"/>
        <end position="266"/>
    </location>
</feature>
<dbReference type="GO" id="GO:0030424">
    <property type="term" value="C:axon"/>
    <property type="evidence" value="ECO:0007669"/>
    <property type="project" value="TreeGrafter"/>
</dbReference>
<feature type="compositionally biased region" description="Basic and acidic residues" evidence="1">
    <location>
        <begin position="462"/>
        <end position="477"/>
    </location>
</feature>
<evidence type="ECO:0008006" key="4">
    <source>
        <dbReference type="Google" id="ProtNLM"/>
    </source>
</evidence>
<dbReference type="GO" id="GO:0005886">
    <property type="term" value="C:plasma membrane"/>
    <property type="evidence" value="ECO:0007669"/>
    <property type="project" value="TreeGrafter"/>
</dbReference>
<dbReference type="InterPro" id="IPR035892">
    <property type="entry name" value="C2_domain_sf"/>
</dbReference>
<dbReference type="PANTHER" id="PTHR10024">
    <property type="entry name" value="SYNAPTOTAGMIN"/>
    <property type="match status" value="1"/>
</dbReference>
<sequence>MWTKRDKRLEPLFVKPSSSHMEMTNYFHFHRTHPNQMVPTSTVTSSLGSAPAVFWKTNSARRRRFEPFCLPVIQHVPIKQRLSSVGRDSSNADICSDFDPTLVVSSNPYLYRRRRMSLLQTLRYQNRLLADSGVECHSQQSDRGSEVARDHRSSYSSPFPSLEPKDSRRSSSIIKLKNKTFAFFGKRSSKRSQTCDEQISSNGCTKYCQSNENDHPIYSSIDLSAKEVRHGKSLSTNDSGHESQGRIVTDEESQDDRTGERCSERQETVAVIEQSSGIHSGTRIRVVDQHKCPNLIRSSSCPQLGLHILICHEICRRAVSNRQEFVLIDDVDSEENENSECSVPVFENSFLTDKNRSNENITNSTPTKSLQSSNCEATECVIEMDEFRYAMKLHRDCSLLENGQENNTTEENSLSQQQQQERHLRFTKKLQHLRLSNGYVTGQFAYVSPRSGRNSPMSRISVETKKQEDKEEDKRSLSTESFFQSETGKEILDCYPELDSLPSFYSGDEDDDDDNLSSLMLDHYLPPKYSFSSDGKSDSRRSTSLSSLITRSDTEHASSSVERQRSSKVEIVTQTDLSLVHISDQLSSYLNGLTLDSSTHDATFFTYQGMNFLAKHFFEYQSLNNRPHYAVQLHKLPPSQAGADQSVSWAPKSMIKAGKNQAAPAARANRANTEVKLGTHRYGRAARHEFREWGDKHGELKGEKLAPHKDALTKFLSNEENTPRNLFDCEFEERIFQTEPETLPEVLARSNKADEIDLSLSCADTTPGTKYETEVLTILTYAPNVQFVTATVKKAKLLPFNNKPFARVMLFDKRRLLEQKQTTVTPTSVCSRCLTTDCARQKPPASSLPLSSLSADCSDATLIIRPTDAIFSESFLFHVTPQMLDRCHIVIEMFDTDPADCNRGPIPIGHCVIGPMCPGAGCAHWLQMIRKTGLPICMWHRLFKS</sequence>
<evidence type="ECO:0000313" key="3">
    <source>
        <dbReference type="WBParaSite" id="mrna-Wban_07220"/>
    </source>
</evidence>
<dbReference type="GO" id="GO:0030276">
    <property type="term" value="F:clathrin binding"/>
    <property type="evidence" value="ECO:0007669"/>
    <property type="project" value="TreeGrafter"/>
</dbReference>
<protein>
    <recommendedName>
        <fullName evidence="4">C2 domain-containing protein</fullName>
    </recommendedName>
</protein>
<reference evidence="3" key="3">
    <citation type="submission" date="2024-02" db="UniProtKB">
        <authorList>
            <consortium name="WormBaseParasite"/>
        </authorList>
    </citation>
    <scope>IDENTIFICATION</scope>
    <source>
        <strain evidence="3">pt0022</strain>
    </source>
</reference>
<feature type="compositionally biased region" description="Basic and acidic residues" evidence="1">
    <location>
        <begin position="552"/>
        <end position="567"/>
    </location>
</feature>
<feature type="region of interest" description="Disordered" evidence="1">
    <location>
        <begin position="135"/>
        <end position="170"/>
    </location>
</feature>
<feature type="compositionally biased region" description="Low complexity" evidence="1">
    <location>
        <begin position="542"/>
        <end position="551"/>
    </location>
</feature>
<dbReference type="GO" id="GO:0005544">
    <property type="term" value="F:calcium-dependent phospholipid binding"/>
    <property type="evidence" value="ECO:0007669"/>
    <property type="project" value="TreeGrafter"/>
</dbReference>
<feature type="compositionally biased region" description="Basic and acidic residues" evidence="1">
    <location>
        <begin position="255"/>
        <end position="266"/>
    </location>
</feature>
<dbReference type="GO" id="GO:0048488">
    <property type="term" value="P:synaptic vesicle endocytosis"/>
    <property type="evidence" value="ECO:0007669"/>
    <property type="project" value="TreeGrafter"/>
</dbReference>
<dbReference type="PANTHER" id="PTHR10024:SF368">
    <property type="entry name" value="C2 DOMAIN-CONTAINING PROTEIN"/>
    <property type="match status" value="1"/>
</dbReference>
<dbReference type="WBParaSite" id="mrna-Wban_07220">
    <property type="protein sequence ID" value="mrna-Wban_07220"/>
    <property type="gene ID" value="Wban_07220"/>
</dbReference>
<feature type="compositionally biased region" description="Basic and acidic residues" evidence="1">
    <location>
        <begin position="143"/>
        <end position="153"/>
    </location>
</feature>
<organism evidence="2 3">
    <name type="scientific">Wuchereria bancrofti</name>
    <dbReference type="NCBI Taxonomy" id="6293"/>
    <lineage>
        <taxon>Eukaryota</taxon>
        <taxon>Metazoa</taxon>
        <taxon>Ecdysozoa</taxon>
        <taxon>Nematoda</taxon>
        <taxon>Chromadorea</taxon>
        <taxon>Rhabditida</taxon>
        <taxon>Spirurina</taxon>
        <taxon>Spiruromorpha</taxon>
        <taxon>Filarioidea</taxon>
        <taxon>Onchocercidae</taxon>
        <taxon>Wuchereria</taxon>
    </lineage>
</organism>
<dbReference type="GO" id="GO:0001786">
    <property type="term" value="F:phosphatidylserine binding"/>
    <property type="evidence" value="ECO:0007669"/>
    <property type="project" value="TreeGrafter"/>
</dbReference>
<dbReference type="GO" id="GO:0005509">
    <property type="term" value="F:calcium ion binding"/>
    <property type="evidence" value="ECO:0007669"/>
    <property type="project" value="TreeGrafter"/>
</dbReference>
<name>A0AAF5PY09_WUCBA</name>
<dbReference type="GO" id="GO:0030672">
    <property type="term" value="C:synaptic vesicle membrane"/>
    <property type="evidence" value="ECO:0007669"/>
    <property type="project" value="TreeGrafter"/>
</dbReference>
<evidence type="ECO:0000256" key="1">
    <source>
        <dbReference type="SAM" id="MobiDB-lite"/>
    </source>
</evidence>
<dbReference type="SUPFAM" id="SSF49562">
    <property type="entry name" value="C2 domain (Calcium/lipid-binding domain, CaLB)"/>
    <property type="match status" value="1"/>
</dbReference>
<dbReference type="GO" id="GO:0031045">
    <property type="term" value="C:dense core granule"/>
    <property type="evidence" value="ECO:0007669"/>
    <property type="project" value="TreeGrafter"/>
</dbReference>
<reference evidence="2" key="2">
    <citation type="journal article" date="2016" name="Mol. Ecol.">
        <title>Population genomics of the filarial nematode parasite Wuchereria bancrofti from mosquitoes.</title>
        <authorList>
            <person name="Small S.T."/>
            <person name="Reimer L.J."/>
            <person name="Tisch D.J."/>
            <person name="King C.L."/>
            <person name="Christensen B.M."/>
            <person name="Siba P.M."/>
            <person name="Kazura J.W."/>
            <person name="Serre D."/>
            <person name="Zimmerman P.A."/>
        </authorList>
    </citation>
    <scope>NUCLEOTIDE SEQUENCE</scope>
    <source>
        <strain evidence="2">pt0022</strain>
    </source>
</reference>
<dbReference type="GO" id="GO:0048791">
    <property type="term" value="P:calcium ion-regulated exocytosis of neurotransmitter"/>
    <property type="evidence" value="ECO:0007669"/>
    <property type="project" value="TreeGrafter"/>
</dbReference>
<accession>A0AAF5PY09</accession>
<evidence type="ECO:0000313" key="2">
    <source>
        <dbReference type="Proteomes" id="UP000093561"/>
    </source>
</evidence>
<dbReference type="Gene3D" id="2.60.40.150">
    <property type="entry name" value="C2 domain"/>
    <property type="match status" value="1"/>
</dbReference>
<dbReference type="Proteomes" id="UP000093561">
    <property type="component" value="Unassembled WGS sequence"/>
</dbReference>
<dbReference type="GO" id="GO:0000149">
    <property type="term" value="F:SNARE binding"/>
    <property type="evidence" value="ECO:0007669"/>
    <property type="project" value="TreeGrafter"/>
</dbReference>
<reference evidence="2" key="1">
    <citation type="submission" date="2015-03" db="EMBL/GenBank/DDBJ databases">
        <title>Wuchereria bancrofti Genome Sequencing Papua New Guinea Strain.</title>
        <authorList>
            <person name="Small S.T."/>
            <person name="Serre D."/>
            <person name="Zimmerman P.A."/>
        </authorList>
    </citation>
    <scope>NUCLEOTIDE SEQUENCE [LARGE SCALE GENOMIC DNA]</scope>
    <source>
        <strain evidence="2">pt0022</strain>
    </source>
</reference>
<feature type="region of interest" description="Disordered" evidence="1">
    <location>
        <begin position="531"/>
        <end position="567"/>
    </location>
</feature>